<evidence type="ECO:0000259" key="3">
    <source>
        <dbReference type="Pfam" id="PF05569"/>
    </source>
</evidence>
<name>A0ABV8S9V6_9BACL</name>
<proteinExistence type="predicted"/>
<keyword evidence="2" id="KW-0812">Transmembrane</keyword>
<organism evidence="4 5">
    <name type="scientific">Cohnella boryungensis</name>
    <dbReference type="NCBI Taxonomy" id="768479"/>
    <lineage>
        <taxon>Bacteria</taxon>
        <taxon>Bacillati</taxon>
        <taxon>Bacillota</taxon>
        <taxon>Bacilli</taxon>
        <taxon>Bacillales</taxon>
        <taxon>Paenibacillaceae</taxon>
        <taxon>Cohnella</taxon>
    </lineage>
</organism>
<feature type="transmembrane region" description="Helical" evidence="2">
    <location>
        <begin position="6"/>
        <end position="25"/>
    </location>
</feature>
<evidence type="ECO:0000256" key="1">
    <source>
        <dbReference type="SAM" id="MobiDB-lite"/>
    </source>
</evidence>
<evidence type="ECO:0000313" key="5">
    <source>
        <dbReference type="Proteomes" id="UP001595755"/>
    </source>
</evidence>
<evidence type="ECO:0000313" key="4">
    <source>
        <dbReference type="EMBL" id="MFC4303728.1"/>
    </source>
</evidence>
<feature type="transmembrane region" description="Helical" evidence="2">
    <location>
        <begin position="297"/>
        <end position="319"/>
    </location>
</feature>
<dbReference type="PANTHER" id="PTHR34978">
    <property type="entry name" value="POSSIBLE SENSOR-TRANSDUCER PROTEIN BLAR"/>
    <property type="match status" value="1"/>
</dbReference>
<keyword evidence="2" id="KW-0472">Membrane</keyword>
<feature type="transmembrane region" description="Helical" evidence="2">
    <location>
        <begin position="88"/>
        <end position="110"/>
    </location>
</feature>
<dbReference type="Proteomes" id="UP001595755">
    <property type="component" value="Unassembled WGS sequence"/>
</dbReference>
<evidence type="ECO:0000256" key="2">
    <source>
        <dbReference type="SAM" id="Phobius"/>
    </source>
</evidence>
<feature type="region of interest" description="Disordered" evidence="1">
    <location>
        <begin position="326"/>
        <end position="474"/>
    </location>
</feature>
<gene>
    <name evidence="4" type="ORF">ACFO1S_09765</name>
</gene>
<dbReference type="PANTHER" id="PTHR34978:SF3">
    <property type="entry name" value="SLR0241 PROTEIN"/>
    <property type="match status" value="1"/>
</dbReference>
<feature type="transmembrane region" description="Helical" evidence="2">
    <location>
        <begin position="46"/>
        <end position="65"/>
    </location>
</feature>
<keyword evidence="2" id="KW-1133">Transmembrane helix</keyword>
<sequence length="474" mass="51084">MNTILEILFTLTAAGSVVAAFMLGLRRVSVELLPAKWRYGLGKMAVAFYLCPIALGIPLISRLLAARPATVQPAQPTPFSELSPEQTISAHVAILLLCLWAVGAIGFVAWQLYCYQRFLKSLEHTRTPVPKSSDTSKQLFLIKNALGLKSNVELAYSSLIRSPVLVGLGKPAIYLPKENVANLDMTMVFHHELIHLKRKDLWVKAFTLAASALHWFNPLVHMLRKDIHTWSELACDEEVVKRMSYAERKRYGETILNVMAGSRHLPVQFCASLSGEGKQLKRRLTVMLNVKELNKKNLLLTLAALLLIAAIGTATAIWASHNTPKVVDRDSAPASDQPLSTGIDNEPTGSNTRQEPSVVHDPAPSDTQQEPATDSASDAIESQPIPAVDQASTPAEAQPRPIAENSSALAEAQPAPAVDRASAPAETQLRPVADSSSALAEAQPAPAVDRASVPAEAQLRPVAEGSSAPAEAAQ</sequence>
<dbReference type="RefSeq" id="WP_204603804.1">
    <property type="nucleotide sequence ID" value="NZ_JBHSED010000015.1"/>
</dbReference>
<feature type="compositionally biased region" description="Polar residues" evidence="1">
    <location>
        <begin position="365"/>
        <end position="376"/>
    </location>
</feature>
<comment type="caution">
    <text evidence="4">The sequence shown here is derived from an EMBL/GenBank/DDBJ whole genome shotgun (WGS) entry which is preliminary data.</text>
</comment>
<keyword evidence="5" id="KW-1185">Reference proteome</keyword>
<feature type="domain" description="Peptidase M56" evidence="3">
    <location>
        <begin position="8"/>
        <end position="286"/>
    </location>
</feature>
<dbReference type="EMBL" id="JBHSED010000015">
    <property type="protein sequence ID" value="MFC4303728.1"/>
    <property type="molecule type" value="Genomic_DNA"/>
</dbReference>
<protein>
    <submittedName>
        <fullName evidence="4">M56 family metallopeptidase</fullName>
    </submittedName>
</protein>
<dbReference type="InterPro" id="IPR052173">
    <property type="entry name" value="Beta-lactam_resp_regulator"/>
</dbReference>
<accession>A0ABV8S9V6</accession>
<dbReference type="Pfam" id="PF05569">
    <property type="entry name" value="Peptidase_M56"/>
    <property type="match status" value="1"/>
</dbReference>
<dbReference type="InterPro" id="IPR008756">
    <property type="entry name" value="Peptidase_M56"/>
</dbReference>
<dbReference type="CDD" id="cd07341">
    <property type="entry name" value="M56_BlaR1_MecR1_like"/>
    <property type="match status" value="1"/>
</dbReference>
<feature type="compositionally biased region" description="Polar residues" evidence="1">
    <location>
        <begin position="337"/>
        <end position="355"/>
    </location>
</feature>
<reference evidence="5" key="1">
    <citation type="journal article" date="2019" name="Int. J. Syst. Evol. Microbiol.">
        <title>The Global Catalogue of Microorganisms (GCM) 10K type strain sequencing project: providing services to taxonomists for standard genome sequencing and annotation.</title>
        <authorList>
            <consortium name="The Broad Institute Genomics Platform"/>
            <consortium name="The Broad Institute Genome Sequencing Center for Infectious Disease"/>
            <person name="Wu L."/>
            <person name="Ma J."/>
        </authorList>
    </citation>
    <scope>NUCLEOTIDE SEQUENCE [LARGE SCALE GENOMIC DNA]</scope>
    <source>
        <strain evidence="5">CGMCC 4.1641</strain>
    </source>
</reference>